<dbReference type="EMBL" id="CP119958">
    <property type="protein sequence ID" value="WFD37697.1"/>
    <property type="molecule type" value="Genomic_DNA"/>
</dbReference>
<feature type="region of interest" description="Disordered" evidence="11">
    <location>
        <begin position="611"/>
        <end position="676"/>
    </location>
</feature>
<accession>A0AAF0EZK7</accession>
<keyword evidence="3 10" id="KW-0132">Cell division</keyword>
<gene>
    <name evidence="13" type="primary">MIH1</name>
    <name evidence="13" type="ORF">MJAP1_000644</name>
</gene>
<reference evidence="13" key="1">
    <citation type="submission" date="2023-03" db="EMBL/GenBank/DDBJ databases">
        <title>Mating type loci evolution in Malassezia.</title>
        <authorList>
            <person name="Coelho M.A."/>
        </authorList>
    </citation>
    <scope>NUCLEOTIDE SEQUENCE</scope>
    <source>
        <strain evidence="13">CBS 9431</strain>
    </source>
</reference>
<feature type="compositionally biased region" description="Pro residues" evidence="11">
    <location>
        <begin position="72"/>
        <end position="81"/>
    </location>
</feature>
<dbReference type="PRINTS" id="PR00716">
    <property type="entry name" value="MPIPHPHTASE"/>
</dbReference>
<comment type="function">
    <text evidence="10">Tyrosine protein phosphatase which functions as a dosage-dependent inducer of mitotic progression.</text>
</comment>
<dbReference type="InterPro" id="IPR001763">
    <property type="entry name" value="Rhodanese-like_dom"/>
</dbReference>
<evidence type="ECO:0000256" key="5">
    <source>
        <dbReference type="ARBA" id="ARBA00022801"/>
    </source>
</evidence>
<evidence type="ECO:0000313" key="14">
    <source>
        <dbReference type="Proteomes" id="UP001217754"/>
    </source>
</evidence>
<feature type="region of interest" description="Disordered" evidence="11">
    <location>
        <begin position="207"/>
        <end position="226"/>
    </location>
</feature>
<name>A0AAF0EZK7_9BASI</name>
<dbReference type="InterPro" id="IPR036873">
    <property type="entry name" value="Rhodanese-like_dom_sf"/>
</dbReference>
<dbReference type="GO" id="GO:0000086">
    <property type="term" value="P:G2/M transition of mitotic cell cycle"/>
    <property type="evidence" value="ECO:0007669"/>
    <property type="project" value="TreeGrafter"/>
</dbReference>
<feature type="region of interest" description="Disordered" evidence="11">
    <location>
        <begin position="59"/>
        <end position="81"/>
    </location>
</feature>
<feature type="compositionally biased region" description="Low complexity" evidence="11">
    <location>
        <begin position="262"/>
        <end position="284"/>
    </location>
</feature>
<dbReference type="GO" id="GO:0004725">
    <property type="term" value="F:protein tyrosine phosphatase activity"/>
    <property type="evidence" value="ECO:0007669"/>
    <property type="project" value="UniProtKB-UniRule"/>
</dbReference>
<keyword evidence="5 10" id="KW-0378">Hydrolase</keyword>
<keyword evidence="6 10" id="KW-0904">Protein phosphatase</keyword>
<dbReference type="GO" id="GO:0005737">
    <property type="term" value="C:cytoplasm"/>
    <property type="evidence" value="ECO:0007669"/>
    <property type="project" value="TreeGrafter"/>
</dbReference>
<dbReference type="Proteomes" id="UP001217754">
    <property type="component" value="Chromosome 1"/>
</dbReference>
<feature type="domain" description="Rhodanese" evidence="12">
    <location>
        <begin position="424"/>
        <end position="556"/>
    </location>
</feature>
<feature type="region of interest" description="Disordered" evidence="11">
    <location>
        <begin position="1"/>
        <end position="22"/>
    </location>
</feature>
<keyword evidence="14" id="KW-1185">Reference proteome</keyword>
<evidence type="ECO:0000256" key="8">
    <source>
        <dbReference type="ARBA" id="ARBA00051722"/>
    </source>
</evidence>
<organism evidence="13 14">
    <name type="scientific">Malassezia japonica</name>
    <dbReference type="NCBI Taxonomy" id="223818"/>
    <lineage>
        <taxon>Eukaryota</taxon>
        <taxon>Fungi</taxon>
        <taxon>Dikarya</taxon>
        <taxon>Basidiomycota</taxon>
        <taxon>Ustilaginomycotina</taxon>
        <taxon>Malasseziomycetes</taxon>
        <taxon>Malasseziales</taxon>
        <taxon>Malasseziaceae</taxon>
        <taxon>Malassezia</taxon>
    </lineage>
</organism>
<dbReference type="SUPFAM" id="SSF52821">
    <property type="entry name" value="Rhodanese/Cell cycle control phosphatase"/>
    <property type="match status" value="1"/>
</dbReference>
<dbReference type="RefSeq" id="XP_060120594.1">
    <property type="nucleotide sequence ID" value="XM_060264611.1"/>
</dbReference>
<dbReference type="Gene3D" id="3.40.250.10">
    <property type="entry name" value="Rhodanese-like domain"/>
    <property type="match status" value="1"/>
</dbReference>
<comment type="similarity">
    <text evidence="1 10">Belongs to the MPI phosphatase family.</text>
</comment>
<dbReference type="GO" id="GO:0051301">
    <property type="term" value="P:cell division"/>
    <property type="evidence" value="ECO:0007669"/>
    <property type="project" value="UniProtKB-UniRule"/>
</dbReference>
<dbReference type="GO" id="GO:0110032">
    <property type="term" value="P:positive regulation of G2/MI transition of meiotic cell cycle"/>
    <property type="evidence" value="ECO:0007669"/>
    <property type="project" value="TreeGrafter"/>
</dbReference>
<dbReference type="GeneID" id="85224293"/>
<dbReference type="AlphaFoldDB" id="A0AAF0EZK7"/>
<feature type="region of interest" description="Disordered" evidence="11">
    <location>
        <begin position="104"/>
        <end position="141"/>
    </location>
</feature>
<feature type="region of interest" description="Disordered" evidence="11">
    <location>
        <begin position="255"/>
        <end position="284"/>
    </location>
</feature>
<evidence type="ECO:0000313" key="13">
    <source>
        <dbReference type="EMBL" id="WFD37697.1"/>
    </source>
</evidence>
<evidence type="ECO:0000256" key="6">
    <source>
        <dbReference type="ARBA" id="ARBA00022912"/>
    </source>
</evidence>
<evidence type="ECO:0000256" key="10">
    <source>
        <dbReference type="RuleBase" id="RU368028"/>
    </source>
</evidence>
<dbReference type="GO" id="GO:0005634">
    <property type="term" value="C:nucleus"/>
    <property type="evidence" value="ECO:0007669"/>
    <property type="project" value="TreeGrafter"/>
</dbReference>
<dbReference type="InterPro" id="IPR000751">
    <property type="entry name" value="MPI_Phosphatase"/>
</dbReference>
<protein>
    <recommendedName>
        <fullName evidence="9 10">M-phase inducer phosphatase</fullName>
        <ecNumber evidence="2 10">3.1.3.48</ecNumber>
    </recommendedName>
</protein>
<keyword evidence="7 10" id="KW-0131">Cell cycle</keyword>
<dbReference type="GO" id="GO:0010971">
    <property type="term" value="P:positive regulation of G2/M transition of mitotic cell cycle"/>
    <property type="evidence" value="ECO:0007669"/>
    <property type="project" value="TreeGrafter"/>
</dbReference>
<proteinExistence type="inferred from homology"/>
<sequence>MSISSLDSPGHCPSRPRAVTTTLDVLHEDPFSAPSPATSEPMQAPWGVRSRADLVYGQKSSPHAMEISSPAAFPPPMPAPRPCVRPIMPRRADRTMRRSMPLLPSVAELQQGSPQREPPMKKRLSSLRQLQDASFERDDDALSDRIASDRHAEDSGIFSQPAIVRTHARSQSATLWWQPQQTNAPSPMPAAGPPQMDPSPVPVVRTEPADDSWSFSGPESGKRPCLAWSGKAAASPRGMGDYFFHPESPQVGMADGMCSGGLLQPPSFSPSSSPSSSPCLRSSALPQGLFSSERQGGNGLPVSRDGACVRVSTVHNIQLVQTVESPLDDSDESLMMPEPPHAHRGSPVRASLRKNRLVGMTARRTQTTAMLPPPVDKENEAPAPCISVSPGLPGFGTFEIDRKILPCFPVKSDGLMRITPHTIRELLQGKYDERIHGFQIVDCRFAYEHEGGHIAGAINLNTVEQVQQHFLTPGQGFHQTRNMPVRTQSGMPDEHGDARKFVLIFHCEFSWKRAPSMALALRAADRSLASDYPKCHFPDVYVLQGGYADFFKSCPDLCEPQAYVPMDDPRYNRRRSEELTGYRKQFVRNRSFAYGDEHFSALAMLSSRLNTGAERGAPPPAPSQLAPPQDPRETSFSSAGDSSFEADASFSPCAAATFRRPAPPADEPIGGTAPPTLMRAFARRPLIRAETMPSAHPMCP</sequence>
<dbReference type="SMART" id="SM00450">
    <property type="entry name" value="RHOD"/>
    <property type="match status" value="1"/>
</dbReference>
<keyword evidence="4 10" id="KW-0498">Mitosis</keyword>
<dbReference type="CDD" id="cd01530">
    <property type="entry name" value="Cdc25"/>
    <property type="match status" value="1"/>
</dbReference>
<comment type="catalytic activity">
    <reaction evidence="8 10">
        <text>O-phospho-L-tyrosyl-[protein] + H2O = L-tyrosyl-[protein] + phosphate</text>
        <dbReference type="Rhea" id="RHEA:10684"/>
        <dbReference type="Rhea" id="RHEA-COMP:10136"/>
        <dbReference type="Rhea" id="RHEA-COMP:20101"/>
        <dbReference type="ChEBI" id="CHEBI:15377"/>
        <dbReference type="ChEBI" id="CHEBI:43474"/>
        <dbReference type="ChEBI" id="CHEBI:46858"/>
        <dbReference type="ChEBI" id="CHEBI:61978"/>
        <dbReference type="EC" id="3.1.3.48"/>
    </reaction>
</comment>
<dbReference type="PANTHER" id="PTHR10828:SF17">
    <property type="entry name" value="PROTEIN-TYROSINE-PHOSPHATASE"/>
    <property type="match status" value="1"/>
</dbReference>
<dbReference type="PANTHER" id="PTHR10828">
    <property type="entry name" value="M-PHASE INDUCER PHOSPHATASE DUAL SPECIFICITY PHOSPHATASE CDC25"/>
    <property type="match status" value="1"/>
</dbReference>
<dbReference type="FunFam" id="3.40.250.10:FF:000021">
    <property type="entry name" value="M-phase inducer phosphatase cdc-25.2"/>
    <property type="match status" value="1"/>
</dbReference>
<dbReference type="EC" id="3.1.3.48" evidence="2 10"/>
<evidence type="ECO:0000256" key="1">
    <source>
        <dbReference type="ARBA" id="ARBA00011065"/>
    </source>
</evidence>
<evidence type="ECO:0000256" key="2">
    <source>
        <dbReference type="ARBA" id="ARBA00013064"/>
    </source>
</evidence>
<dbReference type="Pfam" id="PF00581">
    <property type="entry name" value="Rhodanese"/>
    <property type="match status" value="1"/>
</dbReference>
<evidence type="ECO:0000259" key="12">
    <source>
        <dbReference type="SMART" id="SM00450"/>
    </source>
</evidence>
<evidence type="ECO:0000256" key="3">
    <source>
        <dbReference type="ARBA" id="ARBA00022618"/>
    </source>
</evidence>
<evidence type="ECO:0000256" key="11">
    <source>
        <dbReference type="SAM" id="MobiDB-lite"/>
    </source>
</evidence>
<evidence type="ECO:0000256" key="7">
    <source>
        <dbReference type="ARBA" id="ARBA00023306"/>
    </source>
</evidence>
<evidence type="ECO:0000256" key="4">
    <source>
        <dbReference type="ARBA" id="ARBA00022776"/>
    </source>
</evidence>
<evidence type="ECO:0000256" key="9">
    <source>
        <dbReference type="ARBA" id="ARBA00067190"/>
    </source>
</evidence>